<sequence>MHLLISSQNTCVRQRETNENSNVQRSITSLEINPRFAISSFPNRYFAYSTYSGRQRTVVKKPVVFDQNPIFHPKPIGPKPYHPKPVVKPVLFGVENSVFGQRRLWGNGAEPDFNRLLSGGNQFGRQATKETHNIHNMVKASVGTGIGVGPMSHNIVKSSVGNGIGVNHVFHMSAQSAMSGRHIGGIGVDPITHNIAKSTSVGTGGIRVDPFNHNIAKQMQFQHNTIKSSSGIGHIVAGKPSYGVGFSSGTVRVDHHGLTSHNIGNSHNLAKATGVPTGSGFMNPGSHINRKAEAQAGHDFAKASGVHIGNGFMNQGSHISRNADAGHNFAKSGGMNEFNLFGQTSGSNFVHDMNKAQSGIGQLNGFGHMIRPAGGASVVHNVNKVGAGGAAGVGHDRLAAEVGHGLAKNSVANAVGIVDMGSGGAVSMGDPFANQAAARLAQESLHVAQKTVGMASNGGGAFIQPVMHKPAMPKKPVVFPTGYGGRPRRVRDLLSDVQYGYEMGEVLDPASYCDMYM</sequence>
<dbReference type="EMBL" id="CP111014">
    <property type="protein sequence ID" value="WAR00716.1"/>
    <property type="molecule type" value="Genomic_DNA"/>
</dbReference>
<evidence type="ECO:0000313" key="1">
    <source>
        <dbReference type="EMBL" id="WAR00716.1"/>
    </source>
</evidence>
<dbReference type="Proteomes" id="UP001164746">
    <property type="component" value="Chromosome 3"/>
</dbReference>
<evidence type="ECO:0000313" key="2">
    <source>
        <dbReference type="Proteomes" id="UP001164746"/>
    </source>
</evidence>
<accession>A0ABY7E0M9</accession>
<proteinExistence type="predicted"/>
<organism evidence="1 2">
    <name type="scientific">Mya arenaria</name>
    <name type="common">Soft-shell clam</name>
    <dbReference type="NCBI Taxonomy" id="6604"/>
    <lineage>
        <taxon>Eukaryota</taxon>
        <taxon>Metazoa</taxon>
        <taxon>Spiralia</taxon>
        <taxon>Lophotrochozoa</taxon>
        <taxon>Mollusca</taxon>
        <taxon>Bivalvia</taxon>
        <taxon>Autobranchia</taxon>
        <taxon>Heteroconchia</taxon>
        <taxon>Euheterodonta</taxon>
        <taxon>Imparidentia</taxon>
        <taxon>Neoheterodontei</taxon>
        <taxon>Myida</taxon>
        <taxon>Myoidea</taxon>
        <taxon>Myidae</taxon>
        <taxon>Mya</taxon>
    </lineage>
</organism>
<keyword evidence="2" id="KW-1185">Reference proteome</keyword>
<protein>
    <submittedName>
        <fullName evidence="1">Uncharacterized protein</fullName>
    </submittedName>
</protein>
<gene>
    <name evidence="1" type="ORF">MAR_025088</name>
</gene>
<reference evidence="1" key="1">
    <citation type="submission" date="2022-11" db="EMBL/GenBank/DDBJ databases">
        <title>Centuries of genome instability and evolution in soft-shell clam transmissible cancer (bioRxiv).</title>
        <authorList>
            <person name="Hart S.F.M."/>
            <person name="Yonemitsu M.A."/>
            <person name="Giersch R.M."/>
            <person name="Beal B.F."/>
            <person name="Arriagada G."/>
            <person name="Davis B.W."/>
            <person name="Ostrander E.A."/>
            <person name="Goff S.P."/>
            <person name="Metzger M.J."/>
        </authorList>
    </citation>
    <scope>NUCLEOTIDE SEQUENCE</scope>
    <source>
        <strain evidence="1">MELC-2E11</strain>
        <tissue evidence="1">Siphon/mantle</tissue>
    </source>
</reference>
<name>A0ABY7E0M9_MYAAR</name>